<evidence type="ECO:0000256" key="1">
    <source>
        <dbReference type="SAM" id="SignalP"/>
    </source>
</evidence>
<feature type="chain" id="PRO_5015575092" evidence="1">
    <location>
        <begin position="22"/>
        <end position="162"/>
    </location>
</feature>
<name>A0A2T6BPC8_9RHOB</name>
<evidence type="ECO:0000313" key="3">
    <source>
        <dbReference type="Proteomes" id="UP000243978"/>
    </source>
</evidence>
<gene>
    <name evidence="2" type="ORF">C8N43_2596</name>
</gene>
<dbReference type="PROSITE" id="PS51257">
    <property type="entry name" value="PROKAR_LIPOPROTEIN"/>
    <property type="match status" value="1"/>
</dbReference>
<proteinExistence type="predicted"/>
<dbReference type="EMBL" id="QBKS01000001">
    <property type="protein sequence ID" value="PTX57921.1"/>
    <property type="molecule type" value="Genomic_DNA"/>
</dbReference>
<sequence>MIKHMTYAALALSLGASQAAALSCLRPDPVAAFKTVAEADQTFFIVNGQFAFDTAGIPDPFKGPPQEVAVDATFRGKLLTSEGFTEDVQAPVTINLDCAGPWCARMSPNTDYMAFVLRTDTGLIFNVDPCYSFAFPNPKADAIKAVEQCAAGGECEVKKEDG</sequence>
<protein>
    <submittedName>
        <fullName evidence="2">Uncharacterized protein</fullName>
    </submittedName>
</protein>
<keyword evidence="1" id="KW-0732">Signal</keyword>
<keyword evidence="3" id="KW-1185">Reference proteome</keyword>
<evidence type="ECO:0000313" key="2">
    <source>
        <dbReference type="EMBL" id="PTX57921.1"/>
    </source>
</evidence>
<accession>A0A2T6BPC8</accession>
<organism evidence="2 3">
    <name type="scientific">Litoreibacter ponti</name>
    <dbReference type="NCBI Taxonomy" id="1510457"/>
    <lineage>
        <taxon>Bacteria</taxon>
        <taxon>Pseudomonadati</taxon>
        <taxon>Pseudomonadota</taxon>
        <taxon>Alphaproteobacteria</taxon>
        <taxon>Rhodobacterales</taxon>
        <taxon>Roseobacteraceae</taxon>
        <taxon>Litoreibacter</taxon>
    </lineage>
</organism>
<reference evidence="2 3" key="1">
    <citation type="submission" date="2018-04" db="EMBL/GenBank/DDBJ databases">
        <title>Genomic Encyclopedia of Archaeal and Bacterial Type Strains, Phase II (KMG-II): from individual species to whole genera.</title>
        <authorList>
            <person name="Goeker M."/>
        </authorList>
    </citation>
    <scope>NUCLEOTIDE SEQUENCE [LARGE SCALE GENOMIC DNA]</scope>
    <source>
        <strain evidence="2 3">DSM 100977</strain>
    </source>
</reference>
<feature type="signal peptide" evidence="1">
    <location>
        <begin position="1"/>
        <end position="21"/>
    </location>
</feature>
<comment type="caution">
    <text evidence="2">The sequence shown here is derived from an EMBL/GenBank/DDBJ whole genome shotgun (WGS) entry which is preliminary data.</text>
</comment>
<dbReference type="AlphaFoldDB" id="A0A2T6BPC8"/>
<dbReference type="Proteomes" id="UP000243978">
    <property type="component" value="Unassembled WGS sequence"/>
</dbReference>